<dbReference type="PANTHER" id="PTHR30055:SF146">
    <property type="entry name" value="HTH-TYPE TRANSCRIPTIONAL DUAL REGULATOR CECR"/>
    <property type="match status" value="1"/>
</dbReference>
<dbReference type="STRING" id="407234.SAMN05421795_102412"/>
<reference evidence="7" key="1">
    <citation type="submission" date="2017-01" db="EMBL/GenBank/DDBJ databases">
        <authorList>
            <person name="Varghese N."/>
            <person name="Submissions S."/>
        </authorList>
    </citation>
    <scope>NUCLEOTIDE SEQUENCE [LARGE SCALE GENOMIC DNA]</scope>
    <source>
        <strain evidence="7">DSM 18714</strain>
    </source>
</reference>
<dbReference type="Gene3D" id="1.10.10.60">
    <property type="entry name" value="Homeodomain-like"/>
    <property type="match status" value="1"/>
</dbReference>
<keyword evidence="7" id="KW-1185">Reference proteome</keyword>
<organism evidence="6 7">
    <name type="scientific">Phaeovulum vinaykumarii</name>
    <dbReference type="NCBI Taxonomy" id="407234"/>
    <lineage>
        <taxon>Bacteria</taxon>
        <taxon>Pseudomonadati</taxon>
        <taxon>Pseudomonadota</taxon>
        <taxon>Alphaproteobacteria</taxon>
        <taxon>Rhodobacterales</taxon>
        <taxon>Paracoccaceae</taxon>
        <taxon>Phaeovulum</taxon>
    </lineage>
</organism>
<feature type="DNA-binding region" description="H-T-H motif" evidence="4">
    <location>
        <begin position="32"/>
        <end position="51"/>
    </location>
</feature>
<dbReference type="Pfam" id="PF14246">
    <property type="entry name" value="TetR_C_7"/>
    <property type="match status" value="1"/>
</dbReference>
<dbReference type="GO" id="GO:0003700">
    <property type="term" value="F:DNA-binding transcription factor activity"/>
    <property type="evidence" value="ECO:0007669"/>
    <property type="project" value="TreeGrafter"/>
</dbReference>
<dbReference type="EMBL" id="FTOM01000002">
    <property type="protein sequence ID" value="SIS67548.1"/>
    <property type="molecule type" value="Genomic_DNA"/>
</dbReference>
<keyword evidence="3" id="KW-0804">Transcription</keyword>
<evidence type="ECO:0000256" key="2">
    <source>
        <dbReference type="ARBA" id="ARBA00023125"/>
    </source>
</evidence>
<dbReference type="Gene3D" id="1.10.357.10">
    <property type="entry name" value="Tetracycline Repressor, domain 2"/>
    <property type="match status" value="1"/>
</dbReference>
<dbReference type="GO" id="GO:0000976">
    <property type="term" value="F:transcription cis-regulatory region binding"/>
    <property type="evidence" value="ECO:0007669"/>
    <property type="project" value="TreeGrafter"/>
</dbReference>
<dbReference type="OrthoDB" id="9816431at2"/>
<dbReference type="SUPFAM" id="SSF48498">
    <property type="entry name" value="Tetracyclin repressor-like, C-terminal domain"/>
    <property type="match status" value="1"/>
</dbReference>
<gene>
    <name evidence="6" type="ORF">SAMN05421795_102412</name>
</gene>
<dbReference type="Proteomes" id="UP000186098">
    <property type="component" value="Unassembled WGS sequence"/>
</dbReference>
<name>A0A1N7L121_9RHOB</name>
<evidence type="ECO:0000256" key="4">
    <source>
        <dbReference type="PROSITE-ProRule" id="PRU00335"/>
    </source>
</evidence>
<sequence length="213" mass="23709">MGETRIRRGRKFGQVLEGAREIFLRDGFEGANVDEIARAAQVSKATLYSYFPDKRLLFMEVVRVECAHLADAAVELTDVNAAPEDVLTRAGGRIVDFIMSPFGRAIYRLSVAESDRFPELGRRYYESGPLLVRARLVGYLQAAVARGELEIPDLDLAADQFAEMCRANIQLRVVLGIDEVSAADRARTIAGAVEVFLARYRVRPPHPVETIEP</sequence>
<evidence type="ECO:0000313" key="6">
    <source>
        <dbReference type="EMBL" id="SIS67548.1"/>
    </source>
</evidence>
<dbReference type="PRINTS" id="PR00455">
    <property type="entry name" value="HTHTETR"/>
</dbReference>
<dbReference type="Pfam" id="PF00440">
    <property type="entry name" value="TetR_N"/>
    <property type="match status" value="1"/>
</dbReference>
<evidence type="ECO:0000313" key="7">
    <source>
        <dbReference type="Proteomes" id="UP000186098"/>
    </source>
</evidence>
<dbReference type="InterPro" id="IPR039536">
    <property type="entry name" value="TetR_C_Proteobacteria"/>
</dbReference>
<dbReference type="PROSITE" id="PS50977">
    <property type="entry name" value="HTH_TETR_2"/>
    <property type="match status" value="1"/>
</dbReference>
<evidence type="ECO:0000259" key="5">
    <source>
        <dbReference type="PROSITE" id="PS50977"/>
    </source>
</evidence>
<dbReference type="PANTHER" id="PTHR30055">
    <property type="entry name" value="HTH-TYPE TRANSCRIPTIONAL REGULATOR RUTR"/>
    <property type="match status" value="1"/>
</dbReference>
<dbReference type="InterPro" id="IPR036271">
    <property type="entry name" value="Tet_transcr_reg_TetR-rel_C_sf"/>
</dbReference>
<dbReference type="AlphaFoldDB" id="A0A1N7L121"/>
<dbReference type="InterPro" id="IPR009057">
    <property type="entry name" value="Homeodomain-like_sf"/>
</dbReference>
<feature type="domain" description="HTH tetR-type" evidence="5">
    <location>
        <begin position="9"/>
        <end position="69"/>
    </location>
</feature>
<protein>
    <submittedName>
        <fullName evidence="6">Transcriptional regulator, TetR family</fullName>
    </submittedName>
</protein>
<keyword evidence="1" id="KW-0805">Transcription regulation</keyword>
<keyword evidence="2 4" id="KW-0238">DNA-binding</keyword>
<proteinExistence type="predicted"/>
<dbReference type="InterPro" id="IPR001647">
    <property type="entry name" value="HTH_TetR"/>
</dbReference>
<dbReference type="FunFam" id="1.10.10.60:FF:000141">
    <property type="entry name" value="TetR family transcriptional regulator"/>
    <property type="match status" value="1"/>
</dbReference>
<evidence type="ECO:0000256" key="1">
    <source>
        <dbReference type="ARBA" id="ARBA00023015"/>
    </source>
</evidence>
<accession>A0A1N7L121</accession>
<dbReference type="SUPFAM" id="SSF46689">
    <property type="entry name" value="Homeodomain-like"/>
    <property type="match status" value="1"/>
</dbReference>
<dbReference type="InterPro" id="IPR050109">
    <property type="entry name" value="HTH-type_TetR-like_transc_reg"/>
</dbReference>
<dbReference type="RefSeq" id="WP_076364179.1">
    <property type="nucleotide sequence ID" value="NZ_FTOM01000002.1"/>
</dbReference>
<evidence type="ECO:0000256" key="3">
    <source>
        <dbReference type="ARBA" id="ARBA00023163"/>
    </source>
</evidence>